<evidence type="ECO:0000256" key="4">
    <source>
        <dbReference type="SAM" id="Coils"/>
    </source>
</evidence>
<evidence type="ECO:0000313" key="7">
    <source>
        <dbReference type="Ensembl" id="ENSMALP00000032491.1"/>
    </source>
</evidence>
<proteinExistence type="predicted"/>
<keyword evidence="4" id="KW-0175">Coiled coil</keyword>
<feature type="chain" id="PRO_5018716098" description="C1q domain-containing protein" evidence="5">
    <location>
        <begin position="18"/>
        <end position="246"/>
    </location>
</feature>
<reference evidence="7" key="1">
    <citation type="submission" date="2025-08" db="UniProtKB">
        <authorList>
            <consortium name="Ensembl"/>
        </authorList>
    </citation>
    <scope>IDENTIFICATION</scope>
</reference>
<accession>A0A3Q3KQN9</accession>
<reference evidence="7" key="2">
    <citation type="submission" date="2025-09" db="UniProtKB">
        <authorList>
            <consortium name="Ensembl"/>
        </authorList>
    </citation>
    <scope>IDENTIFICATION</scope>
</reference>
<protein>
    <recommendedName>
        <fullName evidence="6">C1q domain-containing protein</fullName>
    </recommendedName>
</protein>
<feature type="domain" description="C1q" evidence="6">
    <location>
        <begin position="110"/>
        <end position="246"/>
    </location>
</feature>
<dbReference type="AlphaFoldDB" id="A0A3Q3KQN9"/>
<dbReference type="InterPro" id="IPR050822">
    <property type="entry name" value="Cerebellin_Synaptic_Org"/>
</dbReference>
<feature type="coiled-coil region" evidence="4">
    <location>
        <begin position="40"/>
        <end position="99"/>
    </location>
</feature>
<keyword evidence="3 5" id="KW-0732">Signal</keyword>
<comment type="subcellular location">
    <subcellularLocation>
        <location evidence="1">Secreted</location>
    </subcellularLocation>
</comment>
<evidence type="ECO:0000256" key="1">
    <source>
        <dbReference type="ARBA" id="ARBA00004613"/>
    </source>
</evidence>
<evidence type="ECO:0000313" key="8">
    <source>
        <dbReference type="Proteomes" id="UP000261600"/>
    </source>
</evidence>
<dbReference type="PANTHER" id="PTHR22923:SF102">
    <property type="entry name" value="CEREBELLIN 13-RELATED"/>
    <property type="match status" value="1"/>
</dbReference>
<dbReference type="InterPro" id="IPR008983">
    <property type="entry name" value="Tumour_necrosis_fac-like_dom"/>
</dbReference>
<dbReference type="PRINTS" id="PR00007">
    <property type="entry name" value="COMPLEMNTC1Q"/>
</dbReference>
<name>A0A3Q3KQN9_MONAL</name>
<dbReference type="Pfam" id="PF00386">
    <property type="entry name" value="C1q"/>
    <property type="match status" value="1"/>
</dbReference>
<dbReference type="InterPro" id="IPR001073">
    <property type="entry name" value="C1q_dom"/>
</dbReference>
<organism evidence="7 8">
    <name type="scientific">Monopterus albus</name>
    <name type="common">Swamp eel</name>
    <dbReference type="NCBI Taxonomy" id="43700"/>
    <lineage>
        <taxon>Eukaryota</taxon>
        <taxon>Metazoa</taxon>
        <taxon>Chordata</taxon>
        <taxon>Craniata</taxon>
        <taxon>Vertebrata</taxon>
        <taxon>Euteleostomi</taxon>
        <taxon>Actinopterygii</taxon>
        <taxon>Neopterygii</taxon>
        <taxon>Teleostei</taxon>
        <taxon>Neoteleostei</taxon>
        <taxon>Acanthomorphata</taxon>
        <taxon>Anabantaria</taxon>
        <taxon>Synbranchiformes</taxon>
        <taxon>Synbranchidae</taxon>
        <taxon>Monopterus</taxon>
    </lineage>
</organism>
<dbReference type="PANTHER" id="PTHR22923">
    <property type="entry name" value="CEREBELLIN-RELATED"/>
    <property type="match status" value="1"/>
</dbReference>
<dbReference type="SUPFAM" id="SSF49842">
    <property type="entry name" value="TNF-like"/>
    <property type="match status" value="1"/>
</dbReference>
<evidence type="ECO:0000256" key="3">
    <source>
        <dbReference type="ARBA" id="ARBA00022729"/>
    </source>
</evidence>
<dbReference type="Proteomes" id="UP000261600">
    <property type="component" value="Unplaced"/>
</dbReference>
<dbReference type="Gene3D" id="2.60.120.40">
    <property type="match status" value="1"/>
</dbReference>
<dbReference type="GO" id="GO:0005576">
    <property type="term" value="C:extracellular region"/>
    <property type="evidence" value="ECO:0007669"/>
    <property type="project" value="UniProtKB-SubCell"/>
</dbReference>
<keyword evidence="8" id="KW-1185">Reference proteome</keyword>
<keyword evidence="2" id="KW-0964">Secreted</keyword>
<dbReference type="SMART" id="SM00110">
    <property type="entry name" value="C1Q"/>
    <property type="match status" value="1"/>
</dbReference>
<feature type="signal peptide" evidence="5">
    <location>
        <begin position="1"/>
        <end position="17"/>
    </location>
</feature>
<dbReference type="PROSITE" id="PS50871">
    <property type="entry name" value="C1Q"/>
    <property type="match status" value="1"/>
</dbReference>
<dbReference type="STRING" id="43700.ENSMALP00000032491"/>
<evidence type="ECO:0000256" key="2">
    <source>
        <dbReference type="ARBA" id="ARBA00022525"/>
    </source>
</evidence>
<sequence>MGITVVCLLLLVCSVSTEHSNTGTDVETTAQQISYQQPCLQDVHAALKELTASLAEQKVEMRLLQRENEAQVAKLQEVRAELEKQKTEMQSQKFELDGQKTETDKLKQQLHAGQVAFSASLLSDGEATIGPFNGHTALVFKNVVTNIGSAYDPNTGVFTAAVRGVYHFEWHIGVDSSNTAAVLVKNTNHIFTAYEHQTAGYGASSQSASLLLEAGDTVCVHQWTGTKIHDNQNHHSTFSGHLLFTL</sequence>
<evidence type="ECO:0000256" key="5">
    <source>
        <dbReference type="SAM" id="SignalP"/>
    </source>
</evidence>
<dbReference type="Ensembl" id="ENSMALT00000033051.1">
    <property type="protein sequence ID" value="ENSMALP00000032491.1"/>
    <property type="gene ID" value="ENSMALG00000022381.1"/>
</dbReference>
<evidence type="ECO:0000259" key="6">
    <source>
        <dbReference type="PROSITE" id="PS50871"/>
    </source>
</evidence>